<evidence type="ECO:0000256" key="1">
    <source>
        <dbReference type="SAM" id="MobiDB-lite"/>
    </source>
</evidence>
<sequence length="61" mass="6465">MTQGHARRSEADGGWTACGGPWQSDRTRRPGFGRLSAHVKRGACKLSLKPAPLAPLPARAA</sequence>
<organism evidence="2 3">
    <name type="scientific">Lysobacter enzymogenes</name>
    <dbReference type="NCBI Taxonomy" id="69"/>
    <lineage>
        <taxon>Bacteria</taxon>
        <taxon>Pseudomonadati</taxon>
        <taxon>Pseudomonadota</taxon>
        <taxon>Gammaproteobacteria</taxon>
        <taxon>Lysobacterales</taxon>
        <taxon>Lysobacteraceae</taxon>
        <taxon>Lysobacter</taxon>
    </lineage>
</organism>
<feature type="region of interest" description="Disordered" evidence="1">
    <location>
        <begin position="1"/>
        <end position="34"/>
    </location>
</feature>
<evidence type="ECO:0000313" key="3">
    <source>
        <dbReference type="Proteomes" id="UP000061569"/>
    </source>
</evidence>
<dbReference type="EMBL" id="CP013140">
    <property type="protein sequence ID" value="ALN55632.1"/>
    <property type="molecule type" value="Genomic_DNA"/>
</dbReference>
<dbReference type="AlphaFoldDB" id="A0A0S2DAR4"/>
<name>A0A0S2DAR4_LYSEN</name>
<dbReference type="KEGG" id="lez:GLE_0274"/>
<proteinExistence type="predicted"/>
<dbReference type="Proteomes" id="UP000061569">
    <property type="component" value="Chromosome"/>
</dbReference>
<reference evidence="2 3" key="1">
    <citation type="submission" date="2015-11" db="EMBL/GenBank/DDBJ databases">
        <title>Genome sequences of Lysobacter enzymogenes strain C3 and Lysobacter antibioticus ATCC 29479.</title>
        <authorList>
            <person name="Kobayashi D.Y."/>
        </authorList>
    </citation>
    <scope>NUCLEOTIDE SEQUENCE [LARGE SCALE GENOMIC DNA]</scope>
    <source>
        <strain evidence="2 3">C3</strain>
    </source>
</reference>
<dbReference type="PATRIC" id="fig|69.6.peg.273"/>
<gene>
    <name evidence="2" type="ORF">GLE_0274</name>
</gene>
<accession>A0A0S2DAR4</accession>
<evidence type="ECO:0000313" key="2">
    <source>
        <dbReference type="EMBL" id="ALN55632.1"/>
    </source>
</evidence>
<protein>
    <submittedName>
        <fullName evidence="2">Uncharacterized protein</fullName>
    </submittedName>
</protein>